<reference evidence="1" key="1">
    <citation type="submission" date="2019-08" db="EMBL/GenBank/DDBJ databases">
        <authorList>
            <person name="Kucharzyk K."/>
            <person name="Murdoch R.W."/>
            <person name="Higgins S."/>
            <person name="Loffler F."/>
        </authorList>
    </citation>
    <scope>NUCLEOTIDE SEQUENCE</scope>
</reference>
<sequence length="161" mass="17833">MPCAVGRHHLHHMERPHRAYFQFALMQQARVAQQVFGFGLQRQQFLRDRQQLGARAAQRHAVPTAVEQFDAALALQRADLAGDGGLADVQRARGRAQRTVVGNGHKGAESGVGHGEWCISIQRLWKLFNLIVELSYGRNMKLLAFPGSAADRCAQPTLGMP</sequence>
<organism evidence="1">
    <name type="scientific">bioreactor metagenome</name>
    <dbReference type="NCBI Taxonomy" id="1076179"/>
    <lineage>
        <taxon>unclassified sequences</taxon>
        <taxon>metagenomes</taxon>
        <taxon>ecological metagenomes</taxon>
    </lineage>
</organism>
<protein>
    <submittedName>
        <fullName evidence="1">Uncharacterized protein</fullName>
    </submittedName>
</protein>
<name>A0A645D1S8_9ZZZZ</name>
<gene>
    <name evidence="1" type="ORF">SDC9_130287</name>
</gene>
<evidence type="ECO:0000313" key="1">
    <source>
        <dbReference type="EMBL" id="MPM83224.1"/>
    </source>
</evidence>
<accession>A0A645D1S8</accession>
<dbReference type="AlphaFoldDB" id="A0A645D1S8"/>
<dbReference type="EMBL" id="VSSQ01032077">
    <property type="protein sequence ID" value="MPM83224.1"/>
    <property type="molecule type" value="Genomic_DNA"/>
</dbReference>
<comment type="caution">
    <text evidence="1">The sequence shown here is derived from an EMBL/GenBank/DDBJ whole genome shotgun (WGS) entry which is preliminary data.</text>
</comment>
<proteinExistence type="predicted"/>